<reference evidence="5" key="1">
    <citation type="submission" date="2022-10" db="EMBL/GenBank/DDBJ databases">
        <title>Luteolibacter sp. GHJ8, whole genome shotgun sequencing project.</title>
        <authorList>
            <person name="Zhao G."/>
            <person name="Shen L."/>
        </authorList>
    </citation>
    <scope>NUCLEOTIDE SEQUENCE</scope>
    <source>
        <strain evidence="5">GHJ8</strain>
    </source>
</reference>
<dbReference type="InterPro" id="IPR013783">
    <property type="entry name" value="Ig-like_fold"/>
</dbReference>
<evidence type="ECO:0000256" key="2">
    <source>
        <dbReference type="SAM" id="MobiDB-lite"/>
    </source>
</evidence>
<feature type="compositionally biased region" description="Acidic residues" evidence="2">
    <location>
        <begin position="355"/>
        <end position="371"/>
    </location>
</feature>
<feature type="chain" id="PRO_5046979715" description="Fibronectin type-III domain-containing protein" evidence="3">
    <location>
        <begin position="19"/>
        <end position="377"/>
    </location>
</feature>
<dbReference type="PROSITE" id="PS50853">
    <property type="entry name" value="FN3"/>
    <property type="match status" value="2"/>
</dbReference>
<sequence length="377" mass="40248">MRLFAFFILLASAATSLAAPPANPTGLTATASTGKTIRLTWTASAGTPTPTGHYVYRSSGAGSPVQITEFGELGGAVTSYIDDDPALQAGTAYTYVVRAFIGAEDAEELSTPSNTATATPVATPGAPGGLKATKITSTAITLEWSGVTGATSYNLYRDDEILEEEISLTTYTDLDVEISTSYSYYVTANSTGGESAKSNVLTVSTGDGTGREAYWVRDFRKVDVDASRTITLDEFLAANTKRKSIVAALHRFEYMDGDDSEDITLTEYTKAFGGKKFAAPSKPRQFYLADRYFVLDGEEPDGYLDDTEFALTQLAPIRNNAVKLEKALGKKDKNGSGDLSEVEFGIRNGSPYDSENLDPDTVPDPDPDPEPETVAAP</sequence>
<dbReference type="CDD" id="cd00063">
    <property type="entry name" value="FN3"/>
    <property type="match status" value="2"/>
</dbReference>
<dbReference type="RefSeq" id="WP_264513939.1">
    <property type="nucleotide sequence ID" value="NZ_JAPDDR010000006.1"/>
</dbReference>
<feature type="domain" description="Fibronectin type-III" evidence="4">
    <location>
        <begin position="126"/>
        <end position="208"/>
    </location>
</feature>
<feature type="signal peptide" evidence="3">
    <location>
        <begin position="1"/>
        <end position="18"/>
    </location>
</feature>
<keyword evidence="3" id="KW-0732">Signal</keyword>
<feature type="domain" description="Fibronectin type-III" evidence="4">
    <location>
        <begin position="20"/>
        <end position="122"/>
    </location>
</feature>
<gene>
    <name evidence="5" type="ORF">OJ996_12555</name>
</gene>
<dbReference type="InterPro" id="IPR003961">
    <property type="entry name" value="FN3_dom"/>
</dbReference>
<dbReference type="PANTHER" id="PTHR13817">
    <property type="entry name" value="TITIN"/>
    <property type="match status" value="1"/>
</dbReference>
<keyword evidence="1" id="KW-0677">Repeat</keyword>
<evidence type="ECO:0000313" key="5">
    <source>
        <dbReference type="EMBL" id="MCW1914411.1"/>
    </source>
</evidence>
<keyword evidence="6" id="KW-1185">Reference proteome</keyword>
<evidence type="ECO:0000259" key="4">
    <source>
        <dbReference type="PROSITE" id="PS50853"/>
    </source>
</evidence>
<evidence type="ECO:0000256" key="3">
    <source>
        <dbReference type="SAM" id="SignalP"/>
    </source>
</evidence>
<dbReference type="Pfam" id="PF00041">
    <property type="entry name" value="fn3"/>
    <property type="match status" value="1"/>
</dbReference>
<dbReference type="Gene3D" id="2.60.40.10">
    <property type="entry name" value="Immunoglobulins"/>
    <property type="match status" value="2"/>
</dbReference>
<dbReference type="InterPro" id="IPR050964">
    <property type="entry name" value="Striated_Muscle_Regulatory"/>
</dbReference>
<organism evidence="5 6">
    <name type="scientific">Luteolibacter rhizosphaerae</name>
    <dbReference type="NCBI Taxonomy" id="2989719"/>
    <lineage>
        <taxon>Bacteria</taxon>
        <taxon>Pseudomonadati</taxon>
        <taxon>Verrucomicrobiota</taxon>
        <taxon>Verrucomicrobiia</taxon>
        <taxon>Verrucomicrobiales</taxon>
        <taxon>Verrucomicrobiaceae</taxon>
        <taxon>Luteolibacter</taxon>
    </lineage>
</organism>
<dbReference type="PROSITE" id="PS00018">
    <property type="entry name" value="EF_HAND_1"/>
    <property type="match status" value="2"/>
</dbReference>
<protein>
    <recommendedName>
        <fullName evidence="4">Fibronectin type-III domain-containing protein</fullName>
    </recommendedName>
</protein>
<dbReference type="InterPro" id="IPR011992">
    <property type="entry name" value="EF-hand-dom_pair"/>
</dbReference>
<dbReference type="SMART" id="SM00060">
    <property type="entry name" value="FN3"/>
    <property type="match status" value="2"/>
</dbReference>
<dbReference type="Gene3D" id="1.10.238.10">
    <property type="entry name" value="EF-hand"/>
    <property type="match status" value="1"/>
</dbReference>
<name>A0ABT3G3J9_9BACT</name>
<evidence type="ECO:0000313" key="6">
    <source>
        <dbReference type="Proteomes" id="UP001165653"/>
    </source>
</evidence>
<dbReference type="Proteomes" id="UP001165653">
    <property type="component" value="Unassembled WGS sequence"/>
</dbReference>
<proteinExistence type="predicted"/>
<dbReference type="InterPro" id="IPR018247">
    <property type="entry name" value="EF_Hand_1_Ca_BS"/>
</dbReference>
<dbReference type="PANTHER" id="PTHR13817:SF166">
    <property type="entry name" value="NEURONAL IGCAM-RELATED"/>
    <property type="match status" value="1"/>
</dbReference>
<dbReference type="SUPFAM" id="SSF47473">
    <property type="entry name" value="EF-hand"/>
    <property type="match status" value="1"/>
</dbReference>
<comment type="caution">
    <text evidence="5">The sequence shown here is derived from an EMBL/GenBank/DDBJ whole genome shotgun (WGS) entry which is preliminary data.</text>
</comment>
<dbReference type="InterPro" id="IPR036116">
    <property type="entry name" value="FN3_sf"/>
</dbReference>
<accession>A0ABT3G3J9</accession>
<evidence type="ECO:0000256" key="1">
    <source>
        <dbReference type="ARBA" id="ARBA00022737"/>
    </source>
</evidence>
<dbReference type="SUPFAM" id="SSF49265">
    <property type="entry name" value="Fibronectin type III"/>
    <property type="match status" value="1"/>
</dbReference>
<dbReference type="EMBL" id="JAPDDR010000006">
    <property type="protein sequence ID" value="MCW1914411.1"/>
    <property type="molecule type" value="Genomic_DNA"/>
</dbReference>
<feature type="region of interest" description="Disordered" evidence="2">
    <location>
        <begin position="330"/>
        <end position="377"/>
    </location>
</feature>